<reference evidence="8" key="1">
    <citation type="submission" date="2017-11" db="EMBL/GenBank/DDBJ databases">
        <title>Phenotypic and genomic properties of facultatively anaerobic sulfur-reducing natronoarchaea from hypersaline soda lakes.</title>
        <authorList>
            <person name="Sorokin D.Y."/>
            <person name="Kublanov I.V."/>
            <person name="Roman P."/>
            <person name="Sinninghe Damste J.S."/>
            <person name="Golyshin P.N."/>
            <person name="Rojo D."/>
            <person name="Ciordia S."/>
            <person name="Mena M.D.C."/>
            <person name="Ferrer M."/>
            <person name="Messina E."/>
            <person name="Smedile F."/>
            <person name="La Spada G."/>
            <person name="La Cono V."/>
            <person name="Yakimov M.M."/>
        </authorList>
    </citation>
    <scope>NUCLEOTIDE SEQUENCE [LARGE SCALE GENOMIC DNA]</scope>
    <source>
        <strain evidence="8">AArc-Sl</strain>
    </source>
</reference>
<evidence type="ECO:0000259" key="6">
    <source>
        <dbReference type="Pfam" id="PF04932"/>
    </source>
</evidence>
<dbReference type="PANTHER" id="PTHR37422:SF13">
    <property type="entry name" value="LIPOPOLYSACCHARIDE BIOSYNTHESIS PROTEIN PA4999-RELATED"/>
    <property type="match status" value="1"/>
</dbReference>
<feature type="transmembrane region" description="Helical" evidence="5">
    <location>
        <begin position="106"/>
        <end position="124"/>
    </location>
</feature>
<evidence type="ECO:0000313" key="8">
    <source>
        <dbReference type="Proteomes" id="UP000263012"/>
    </source>
</evidence>
<evidence type="ECO:0000256" key="3">
    <source>
        <dbReference type="ARBA" id="ARBA00022989"/>
    </source>
</evidence>
<feature type="transmembrane region" description="Helical" evidence="5">
    <location>
        <begin position="232"/>
        <end position="249"/>
    </location>
</feature>
<dbReference type="PANTHER" id="PTHR37422">
    <property type="entry name" value="TEICHURONIC ACID BIOSYNTHESIS PROTEIN TUAE"/>
    <property type="match status" value="1"/>
</dbReference>
<dbReference type="InterPro" id="IPR051533">
    <property type="entry name" value="WaaL-like"/>
</dbReference>
<evidence type="ECO:0000256" key="4">
    <source>
        <dbReference type="ARBA" id="ARBA00023136"/>
    </source>
</evidence>
<feature type="transmembrane region" description="Helical" evidence="5">
    <location>
        <begin position="133"/>
        <end position="153"/>
    </location>
</feature>
<dbReference type="AlphaFoldDB" id="A0A343TN97"/>
<evidence type="ECO:0000256" key="2">
    <source>
        <dbReference type="ARBA" id="ARBA00022692"/>
    </source>
</evidence>
<accession>A0A343TN97</accession>
<feature type="transmembrane region" description="Helical" evidence="5">
    <location>
        <begin position="82"/>
        <end position="100"/>
    </location>
</feature>
<evidence type="ECO:0000256" key="5">
    <source>
        <dbReference type="SAM" id="Phobius"/>
    </source>
</evidence>
<feature type="transmembrane region" description="Helical" evidence="5">
    <location>
        <begin position="173"/>
        <end position="196"/>
    </location>
</feature>
<protein>
    <submittedName>
        <fullName evidence="7">O-antigen ligase related enzyme</fullName>
    </submittedName>
</protein>
<dbReference type="EMBL" id="CP025066">
    <property type="protein sequence ID" value="AUX10569.1"/>
    <property type="molecule type" value="Genomic_DNA"/>
</dbReference>
<dbReference type="InterPro" id="IPR007016">
    <property type="entry name" value="O-antigen_ligase-rel_domated"/>
</dbReference>
<dbReference type="Pfam" id="PF04932">
    <property type="entry name" value="Wzy_C"/>
    <property type="match status" value="1"/>
</dbReference>
<feature type="transmembrane region" description="Helical" evidence="5">
    <location>
        <begin position="208"/>
        <end position="226"/>
    </location>
</feature>
<sequence>MFSIIFSRWLDGNATQSLKQGHDITALHRLSLVLAVLLLLSVISRHTGIPSVASLPFITFVYVIILGVFLTISDLKIKTEKIYFMLFLLLSFSILLSTMFNLTASSFSRFGAFVVFTSMNLFILPKIIDFDHFLFASSRVTAGIVLLGFLPYLGGPTQIGVIDLSLWGARLYWYPNLSPLTSVFVGANWLGFLTLVGSLSAIGEWWKFKSSISKYLIFINFVGLLFTNYRTGWVAFAAAIGILAGYILLNRDAIVLLTAGGILTTVVALAMMFKIIPGPAFLTELSLNNRRGSWVAGADVFKQQYLLGYGFGNTADVVSTRVPPSSPANVHNSYLRAFLALGVGGGIAYLGLFLSTLFKSALEAVSKTGVLLSMFLVSFFIIQMFNSLTFIGISLHSVIISIVMGYQVTK</sequence>
<feature type="transmembrane region" description="Helical" evidence="5">
    <location>
        <begin position="254"/>
        <end position="276"/>
    </location>
</feature>
<dbReference type="GO" id="GO:0016874">
    <property type="term" value="F:ligase activity"/>
    <property type="evidence" value="ECO:0007669"/>
    <property type="project" value="UniProtKB-KW"/>
</dbReference>
<dbReference type="Proteomes" id="UP000263012">
    <property type="component" value="Chromosome"/>
</dbReference>
<evidence type="ECO:0000313" key="7">
    <source>
        <dbReference type="EMBL" id="AUX10569.1"/>
    </source>
</evidence>
<feature type="transmembrane region" description="Helical" evidence="5">
    <location>
        <begin position="333"/>
        <end position="352"/>
    </location>
</feature>
<keyword evidence="7" id="KW-0436">Ligase</keyword>
<proteinExistence type="predicted"/>
<dbReference type="GO" id="GO:0016020">
    <property type="term" value="C:membrane"/>
    <property type="evidence" value="ECO:0007669"/>
    <property type="project" value="UniProtKB-SubCell"/>
</dbReference>
<feature type="domain" description="O-antigen ligase-related" evidence="6">
    <location>
        <begin position="217"/>
        <end position="350"/>
    </location>
</feature>
<evidence type="ECO:0000256" key="1">
    <source>
        <dbReference type="ARBA" id="ARBA00004141"/>
    </source>
</evidence>
<keyword evidence="3 5" id="KW-1133">Transmembrane helix</keyword>
<feature type="transmembrane region" description="Helical" evidence="5">
    <location>
        <begin position="26"/>
        <end position="43"/>
    </location>
</feature>
<organism evidence="7 8">
    <name type="scientific">Halalkaliarchaeum desulfuricum</name>
    <dbReference type="NCBI Taxonomy" id="2055893"/>
    <lineage>
        <taxon>Archaea</taxon>
        <taxon>Methanobacteriati</taxon>
        <taxon>Methanobacteriota</taxon>
        <taxon>Stenosarchaea group</taxon>
        <taxon>Halobacteria</taxon>
        <taxon>Halobacteriales</taxon>
        <taxon>Haloferacaceae</taxon>
        <taxon>Halalkaliarchaeum</taxon>
    </lineage>
</organism>
<keyword evidence="4 5" id="KW-0472">Membrane</keyword>
<keyword evidence="8" id="KW-1185">Reference proteome</keyword>
<name>A0A343TN97_9EURY</name>
<comment type="subcellular location">
    <subcellularLocation>
        <location evidence="1">Membrane</location>
        <topology evidence="1">Multi-pass membrane protein</topology>
    </subcellularLocation>
</comment>
<feature type="transmembrane region" description="Helical" evidence="5">
    <location>
        <begin position="49"/>
        <end position="70"/>
    </location>
</feature>
<dbReference type="KEGG" id="hdf:AArcSl_2958"/>
<feature type="transmembrane region" description="Helical" evidence="5">
    <location>
        <begin position="364"/>
        <end position="382"/>
    </location>
</feature>
<gene>
    <name evidence="7" type="ORF">AArcSl_2958</name>
</gene>
<keyword evidence="2 5" id="KW-0812">Transmembrane</keyword>